<evidence type="ECO:0000313" key="2">
    <source>
        <dbReference type="Proteomes" id="UP000324222"/>
    </source>
</evidence>
<protein>
    <submittedName>
        <fullName evidence="1">Uncharacterized protein</fullName>
    </submittedName>
</protein>
<dbReference type="AlphaFoldDB" id="A0A5B7HSV4"/>
<organism evidence="1 2">
    <name type="scientific">Portunus trituberculatus</name>
    <name type="common">Swimming crab</name>
    <name type="synonym">Neptunus trituberculatus</name>
    <dbReference type="NCBI Taxonomy" id="210409"/>
    <lineage>
        <taxon>Eukaryota</taxon>
        <taxon>Metazoa</taxon>
        <taxon>Ecdysozoa</taxon>
        <taxon>Arthropoda</taxon>
        <taxon>Crustacea</taxon>
        <taxon>Multicrustacea</taxon>
        <taxon>Malacostraca</taxon>
        <taxon>Eumalacostraca</taxon>
        <taxon>Eucarida</taxon>
        <taxon>Decapoda</taxon>
        <taxon>Pleocyemata</taxon>
        <taxon>Brachyura</taxon>
        <taxon>Eubrachyura</taxon>
        <taxon>Portunoidea</taxon>
        <taxon>Portunidae</taxon>
        <taxon>Portuninae</taxon>
        <taxon>Portunus</taxon>
    </lineage>
</organism>
<dbReference type="Proteomes" id="UP000324222">
    <property type="component" value="Unassembled WGS sequence"/>
</dbReference>
<reference evidence="1 2" key="1">
    <citation type="submission" date="2019-05" db="EMBL/GenBank/DDBJ databases">
        <title>Another draft genome of Portunus trituberculatus and its Hox gene families provides insights of decapod evolution.</title>
        <authorList>
            <person name="Jeong J.-H."/>
            <person name="Song I."/>
            <person name="Kim S."/>
            <person name="Choi T."/>
            <person name="Kim D."/>
            <person name="Ryu S."/>
            <person name="Kim W."/>
        </authorList>
    </citation>
    <scope>NUCLEOTIDE SEQUENCE [LARGE SCALE GENOMIC DNA]</scope>
    <source>
        <tissue evidence="1">Muscle</tissue>
    </source>
</reference>
<keyword evidence="2" id="KW-1185">Reference proteome</keyword>
<evidence type="ECO:0000313" key="1">
    <source>
        <dbReference type="EMBL" id="MPC72835.1"/>
    </source>
</evidence>
<gene>
    <name evidence="1" type="ORF">E2C01_067149</name>
</gene>
<name>A0A5B7HSV4_PORTR</name>
<accession>A0A5B7HSV4</accession>
<comment type="caution">
    <text evidence="1">The sequence shown here is derived from an EMBL/GenBank/DDBJ whole genome shotgun (WGS) entry which is preliminary data.</text>
</comment>
<proteinExistence type="predicted"/>
<sequence length="88" mass="9997">MAVIAVKVGNNEGKLLHFTAPRQTAFHGYFWGQGNTFLGTSYFKSHPLGNRCPERESPTYIRTVNRIRTHAFGNPSDAKARMVPLYHY</sequence>
<dbReference type="EMBL" id="VSRR010035511">
    <property type="protein sequence ID" value="MPC72835.1"/>
    <property type="molecule type" value="Genomic_DNA"/>
</dbReference>